<protein>
    <recommendedName>
        <fullName evidence="4">Serpin domain-containing protein</fullName>
    </recommendedName>
</protein>
<evidence type="ECO:0000259" key="4">
    <source>
        <dbReference type="Pfam" id="PF00079"/>
    </source>
</evidence>
<dbReference type="PANTHER" id="PTHR11461">
    <property type="entry name" value="SERINE PROTEASE INHIBITOR, SERPIN"/>
    <property type="match status" value="1"/>
</dbReference>
<comment type="caution">
    <text evidence="5">The sequence shown here is derived from an EMBL/GenBank/DDBJ whole genome shotgun (WGS) entry which is preliminary data.</text>
</comment>
<feature type="non-terminal residue" evidence="5">
    <location>
        <position position="134"/>
    </location>
</feature>
<organism evidence="5 6">
    <name type="scientific">Nephila pilipes</name>
    <name type="common">Giant wood spider</name>
    <name type="synonym">Nephila maculata</name>
    <dbReference type="NCBI Taxonomy" id="299642"/>
    <lineage>
        <taxon>Eukaryota</taxon>
        <taxon>Metazoa</taxon>
        <taxon>Ecdysozoa</taxon>
        <taxon>Arthropoda</taxon>
        <taxon>Chelicerata</taxon>
        <taxon>Arachnida</taxon>
        <taxon>Araneae</taxon>
        <taxon>Araneomorphae</taxon>
        <taxon>Entelegynae</taxon>
        <taxon>Araneoidea</taxon>
        <taxon>Nephilidae</taxon>
        <taxon>Nephila</taxon>
    </lineage>
</organism>
<comment type="similarity">
    <text evidence="1">Belongs to the serpin family.</text>
</comment>
<dbReference type="InterPro" id="IPR036186">
    <property type="entry name" value="Serpin_sf"/>
</dbReference>
<keyword evidence="6" id="KW-1185">Reference proteome</keyword>
<dbReference type="Proteomes" id="UP000887013">
    <property type="component" value="Unassembled WGS sequence"/>
</dbReference>
<proteinExistence type="inferred from homology"/>
<evidence type="ECO:0000313" key="5">
    <source>
        <dbReference type="EMBL" id="GFT69109.1"/>
    </source>
</evidence>
<evidence type="ECO:0000256" key="2">
    <source>
        <dbReference type="ARBA" id="ARBA00022690"/>
    </source>
</evidence>
<reference evidence="5" key="1">
    <citation type="submission" date="2020-08" db="EMBL/GenBank/DDBJ databases">
        <title>Multicomponent nature underlies the extraordinary mechanical properties of spider dragline silk.</title>
        <authorList>
            <person name="Kono N."/>
            <person name="Nakamura H."/>
            <person name="Mori M."/>
            <person name="Yoshida Y."/>
            <person name="Ohtoshi R."/>
            <person name="Malay A.D."/>
            <person name="Moran D.A.P."/>
            <person name="Tomita M."/>
            <person name="Numata K."/>
            <person name="Arakawa K."/>
        </authorList>
    </citation>
    <scope>NUCLEOTIDE SEQUENCE</scope>
</reference>
<dbReference type="InterPro" id="IPR042178">
    <property type="entry name" value="Serpin_sf_1"/>
</dbReference>
<dbReference type="InterPro" id="IPR000215">
    <property type="entry name" value="Serpin_fam"/>
</dbReference>
<evidence type="ECO:0000256" key="3">
    <source>
        <dbReference type="ARBA" id="ARBA00022900"/>
    </source>
</evidence>
<dbReference type="GO" id="GO:0004867">
    <property type="term" value="F:serine-type endopeptidase inhibitor activity"/>
    <property type="evidence" value="ECO:0007669"/>
    <property type="project" value="UniProtKB-KW"/>
</dbReference>
<gene>
    <name evidence="5" type="ORF">NPIL_477011</name>
</gene>
<dbReference type="AlphaFoldDB" id="A0A8X6PK82"/>
<dbReference type="EMBL" id="BMAW01020621">
    <property type="protein sequence ID" value="GFT69109.1"/>
    <property type="molecule type" value="Genomic_DNA"/>
</dbReference>
<feature type="non-terminal residue" evidence="5">
    <location>
        <position position="1"/>
    </location>
</feature>
<dbReference type="GO" id="GO:0005615">
    <property type="term" value="C:extracellular space"/>
    <property type="evidence" value="ECO:0007669"/>
    <property type="project" value="InterPro"/>
</dbReference>
<dbReference type="InterPro" id="IPR023796">
    <property type="entry name" value="Serpin_dom"/>
</dbReference>
<evidence type="ECO:0000256" key="1">
    <source>
        <dbReference type="ARBA" id="ARBA00009500"/>
    </source>
</evidence>
<evidence type="ECO:0000313" key="6">
    <source>
        <dbReference type="Proteomes" id="UP000887013"/>
    </source>
</evidence>
<keyword evidence="3" id="KW-0722">Serine protease inhibitor</keyword>
<dbReference type="PANTHER" id="PTHR11461:SF211">
    <property type="entry name" value="GH10112P-RELATED"/>
    <property type="match status" value="1"/>
</dbReference>
<dbReference type="SUPFAM" id="SSF56574">
    <property type="entry name" value="Serpins"/>
    <property type="match status" value="1"/>
</dbReference>
<keyword evidence="2" id="KW-0646">Protease inhibitor</keyword>
<dbReference type="Pfam" id="PF00079">
    <property type="entry name" value="Serpin"/>
    <property type="match status" value="1"/>
</dbReference>
<accession>A0A8X6PK82</accession>
<dbReference type="Gene3D" id="3.30.497.10">
    <property type="entry name" value="Antithrombin, subunit I, domain 2"/>
    <property type="match status" value="1"/>
</dbReference>
<name>A0A8X6PK82_NEPPI</name>
<sequence length="134" mass="15027">EYYSFGRAAKSERINSRVTDMINISLLFTLLVLRTAVESIANPIETEQGNIQKLATANNEFAFNLLRKLDSSKNVFFSPFSVSSVFGMLFYGARGGTAEELRTVLGYEKANLTDNSIHVSFQNYLNEIQLSRNA</sequence>
<feature type="domain" description="Serpin" evidence="4">
    <location>
        <begin position="57"/>
        <end position="130"/>
    </location>
</feature>